<sequence>MEYFAFVMAFAGMAFIMYRQQRTIDALTNKLMARDYREYASMQTKPQEPEKKKRKPMSWFDHVGEDEVEDLH</sequence>
<evidence type="ECO:0000256" key="1">
    <source>
        <dbReference type="SAM" id="MobiDB-lite"/>
    </source>
</evidence>
<proteinExistence type="predicted"/>
<organism evidence="2 3">
    <name type="scientific">Paenibacillus oleatilyticus</name>
    <dbReference type="NCBI Taxonomy" id="2594886"/>
    <lineage>
        <taxon>Bacteria</taxon>
        <taxon>Bacillati</taxon>
        <taxon>Bacillota</taxon>
        <taxon>Bacilli</taxon>
        <taxon>Bacillales</taxon>
        <taxon>Paenibacillaceae</taxon>
        <taxon>Paenibacillus</taxon>
    </lineage>
</organism>
<protein>
    <submittedName>
        <fullName evidence="2">Uncharacterized protein</fullName>
    </submittedName>
</protein>
<feature type="compositionally biased region" description="Basic and acidic residues" evidence="1">
    <location>
        <begin position="62"/>
        <end position="72"/>
    </location>
</feature>
<evidence type="ECO:0000313" key="3">
    <source>
        <dbReference type="Proteomes" id="UP001575622"/>
    </source>
</evidence>
<dbReference type="RefSeq" id="WP_373957153.1">
    <property type="nucleotide sequence ID" value="NZ_JBHDLN010000034.1"/>
</dbReference>
<dbReference type="Proteomes" id="UP001575622">
    <property type="component" value="Unassembled WGS sequence"/>
</dbReference>
<accession>A0ABV4VCE5</accession>
<dbReference type="EMBL" id="JBHDLN010000034">
    <property type="protein sequence ID" value="MFB0847327.1"/>
    <property type="molecule type" value="Genomic_DNA"/>
</dbReference>
<feature type="region of interest" description="Disordered" evidence="1">
    <location>
        <begin position="40"/>
        <end position="72"/>
    </location>
</feature>
<name>A0ABV4VCE5_9BACL</name>
<comment type="caution">
    <text evidence="2">The sequence shown here is derived from an EMBL/GenBank/DDBJ whole genome shotgun (WGS) entry which is preliminary data.</text>
</comment>
<gene>
    <name evidence="2" type="ORF">ACEU3E_34720</name>
</gene>
<keyword evidence="3" id="KW-1185">Reference proteome</keyword>
<evidence type="ECO:0000313" key="2">
    <source>
        <dbReference type="EMBL" id="MFB0847327.1"/>
    </source>
</evidence>
<reference evidence="2 3" key="1">
    <citation type="submission" date="2024-09" db="EMBL/GenBank/DDBJ databases">
        <authorList>
            <person name="Makale K.P.P."/>
            <person name="Makhzoum A."/>
            <person name="Rantong G."/>
            <person name="Rahube T.O."/>
        </authorList>
    </citation>
    <scope>NUCLEOTIDE SEQUENCE [LARGE SCALE GENOMIC DNA]</scope>
    <source>
        <strain evidence="2 3">KM_D13</strain>
    </source>
</reference>